<accession>A0A835G1Z9</accession>
<proteinExistence type="predicted"/>
<evidence type="ECO:0000313" key="3">
    <source>
        <dbReference type="Proteomes" id="UP000648187"/>
    </source>
</evidence>
<feature type="compositionally biased region" description="Polar residues" evidence="1">
    <location>
        <begin position="54"/>
        <end position="67"/>
    </location>
</feature>
<comment type="caution">
    <text evidence="2">The sequence shown here is derived from an EMBL/GenBank/DDBJ whole genome shotgun (WGS) entry which is preliminary data.</text>
</comment>
<sequence length="418" mass="47912">MATTFAGTPSDLGPSSPSEAEGRPLILRHWRDPRPARVPLIGGAKLLSLRGNRDWTTPSSNDGSRVSDNGGPYGRSLLRAALVPKNYSLPSDPVYLPADLDEDVYNHIIEQRPDLEDILSRQRRRLLRLKEMPYSQSSQDKTTDDDPEVLLVENDDDDITKPLSDFKDGRTTQSARVPPFLEEKHTGSVGSLRAVKSNESRMLPFLGSRRWWIFGGGGSAWDEAWKMSNCYYCSIDEDIPRSPVCHRMFNSNEWKYRTVARYYRTVCYYNWNHRNSGYVKYKWYRWQGSYTYPESRGLTLHRMGGYTLGCFKRYIDISDVFSTRGCRAYWPSVEGGLVKHRMARLQVPLVDAINTTCITSPHASLTPFHRGISLWARYHVCVCKGRYCNKAILSDVYKPLLIIGLYICAFLNKYLPMM</sequence>
<keyword evidence="3" id="KW-1185">Reference proteome</keyword>
<evidence type="ECO:0000313" key="2">
    <source>
        <dbReference type="EMBL" id="KAF9406305.1"/>
    </source>
</evidence>
<dbReference type="EMBL" id="JACKWZ010000611">
    <property type="protein sequence ID" value="KAF9406305.1"/>
    <property type="molecule type" value="Genomic_DNA"/>
</dbReference>
<feature type="region of interest" description="Disordered" evidence="1">
    <location>
        <begin position="51"/>
        <end position="71"/>
    </location>
</feature>
<organism evidence="2 3">
    <name type="scientific">Spodoptera exigua</name>
    <name type="common">Beet armyworm</name>
    <name type="synonym">Noctua fulgens</name>
    <dbReference type="NCBI Taxonomy" id="7107"/>
    <lineage>
        <taxon>Eukaryota</taxon>
        <taxon>Metazoa</taxon>
        <taxon>Ecdysozoa</taxon>
        <taxon>Arthropoda</taxon>
        <taxon>Hexapoda</taxon>
        <taxon>Insecta</taxon>
        <taxon>Pterygota</taxon>
        <taxon>Neoptera</taxon>
        <taxon>Endopterygota</taxon>
        <taxon>Lepidoptera</taxon>
        <taxon>Glossata</taxon>
        <taxon>Ditrysia</taxon>
        <taxon>Noctuoidea</taxon>
        <taxon>Noctuidae</taxon>
        <taxon>Amphipyrinae</taxon>
        <taxon>Spodoptera</taxon>
    </lineage>
</organism>
<gene>
    <name evidence="2" type="ORF">HW555_013278</name>
</gene>
<evidence type="ECO:0000256" key="1">
    <source>
        <dbReference type="SAM" id="MobiDB-lite"/>
    </source>
</evidence>
<dbReference type="Proteomes" id="UP000648187">
    <property type="component" value="Unassembled WGS sequence"/>
</dbReference>
<dbReference type="AlphaFoldDB" id="A0A835G1Z9"/>
<protein>
    <submittedName>
        <fullName evidence="2">Uncharacterized protein</fullName>
    </submittedName>
</protein>
<name>A0A835G1Z9_SPOEX</name>
<feature type="compositionally biased region" description="Polar residues" evidence="1">
    <location>
        <begin position="1"/>
        <end position="18"/>
    </location>
</feature>
<reference evidence="2" key="1">
    <citation type="submission" date="2020-08" db="EMBL/GenBank/DDBJ databases">
        <title>Spodoptera exigua strain:BAW_Kor-Di-RS1 Genome sequencing and assembly.</title>
        <authorList>
            <person name="Kim J."/>
            <person name="Nam H.Y."/>
            <person name="Kwon M."/>
            <person name="Choi J.H."/>
            <person name="Cho S.R."/>
            <person name="Kim G.-H."/>
        </authorList>
    </citation>
    <scope>NUCLEOTIDE SEQUENCE</scope>
    <source>
        <strain evidence="2">BAW_Kor-Di-RS1</strain>
        <tissue evidence="2">Whole-body</tissue>
    </source>
</reference>
<feature type="region of interest" description="Disordered" evidence="1">
    <location>
        <begin position="1"/>
        <end position="22"/>
    </location>
</feature>